<feature type="transmembrane region" description="Helical" evidence="8">
    <location>
        <begin position="116"/>
        <end position="138"/>
    </location>
</feature>
<feature type="transmembrane region" description="Helical" evidence="8">
    <location>
        <begin position="250"/>
        <end position="270"/>
    </location>
</feature>
<dbReference type="eggNOG" id="COG0843">
    <property type="taxonomic scope" value="Bacteria"/>
</dbReference>
<proteinExistence type="inferred from homology"/>
<feature type="domain" description="Cytochrome oxidase subunit I profile" evidence="9">
    <location>
        <begin position="17"/>
        <end position="526"/>
    </location>
</feature>
<sequence length="545" mass="60055">MAPSHDEGAPLGPSYLDAERGLWSWLTTHDHKRIGVMFLAVLLLMFLLGGVFALALRVELLTPGETVMGRLAYNRAFTVHGVVMVWLFLIPSIPASFGNFLLPLMLGARDVAFPRLNLASFYLYVLGAVMTLWGIFQGGVDTGWTFYTPYSTATGRDLLPVLVGVFVVGFSTILTGINFITTVHTMRAPGITWMKVPLFVWALYGTSIIQVLATPVLGMVLVLVALERVAGAGLFDPARGGDPLLYQHLFWFYSHPAVYIMVLPGMGVISETVCAFSRKRPFSYRVIVWSTVGIAFVGFLTWGHHMFVSGQSTFGAGAFSLLSMLVAIFTAMKIFTWLGTLYRGSLWVSTPFAYVLGFIFLLFFGGMSGVAVAVTSADLHWHDTYFVVAHFHFIMVGASLMAFLAALHYWFPKMWGRRYPEGMGIGTAVLIIFGFIATFLPQFLLGNQGMPRRYADYPESFQPLHVASTAGASLLGFGFVIVAIYLGWSLRYGSVAGRNPWGSEGYEWLSDSPPPEFNFHAPPIFPRPPHEYGPPRADGEVDHAA</sequence>
<keyword evidence="6" id="KW-0479">Metal-binding</keyword>
<feature type="transmembrane region" description="Helical" evidence="8">
    <location>
        <begin position="464"/>
        <end position="488"/>
    </location>
</feature>
<dbReference type="Pfam" id="PF00115">
    <property type="entry name" value="COX1"/>
    <property type="match status" value="1"/>
</dbReference>
<feature type="transmembrane region" description="Helical" evidence="8">
    <location>
        <begin position="201"/>
        <end position="226"/>
    </location>
</feature>
<dbReference type="GO" id="GO:0020037">
    <property type="term" value="F:heme binding"/>
    <property type="evidence" value="ECO:0007669"/>
    <property type="project" value="InterPro"/>
</dbReference>
<feature type="transmembrane region" description="Helical" evidence="8">
    <location>
        <begin position="423"/>
        <end position="444"/>
    </location>
</feature>
<dbReference type="PANTHER" id="PTHR10422:SF18">
    <property type="entry name" value="CYTOCHROME C OXIDASE SUBUNIT 1"/>
    <property type="match status" value="1"/>
</dbReference>
<keyword evidence="2 6" id="KW-0679">Respiratory chain</keyword>
<keyword evidence="6" id="KW-0349">Heme</keyword>
<dbReference type="InterPro" id="IPR023616">
    <property type="entry name" value="Cyt_c_oxase-like_su1_dom"/>
</dbReference>
<dbReference type="GO" id="GO:0022904">
    <property type="term" value="P:respiratory electron transport chain"/>
    <property type="evidence" value="ECO:0007669"/>
    <property type="project" value="TreeGrafter"/>
</dbReference>
<reference evidence="10 11" key="1">
    <citation type="journal article" date="2016" name="PLoS ONE">
        <title>Complete Genome Sequence and Comparative Genomics of a Novel Myxobacterium Myxococcus hansupus.</title>
        <authorList>
            <person name="Sharma G."/>
            <person name="Narwani T."/>
            <person name="Subramanian S."/>
        </authorList>
    </citation>
    <scope>NUCLEOTIDE SEQUENCE [LARGE SCALE GENOMIC DNA]</scope>
    <source>
        <strain evidence="11">mixupus</strain>
    </source>
</reference>
<feature type="transmembrane region" description="Helical" evidence="8">
    <location>
        <begin position="34"/>
        <end position="56"/>
    </location>
</feature>
<dbReference type="InterPro" id="IPR036927">
    <property type="entry name" value="Cyt_c_oxase-like_su1_sf"/>
</dbReference>
<keyword evidence="3 6" id="KW-0812">Transmembrane</keyword>
<dbReference type="GO" id="GO:0016020">
    <property type="term" value="C:membrane"/>
    <property type="evidence" value="ECO:0007669"/>
    <property type="project" value="UniProtKB-SubCell"/>
</dbReference>
<evidence type="ECO:0000259" key="9">
    <source>
        <dbReference type="PROSITE" id="PS50855"/>
    </source>
</evidence>
<feature type="transmembrane region" description="Helical" evidence="8">
    <location>
        <begin position="314"/>
        <end position="340"/>
    </location>
</feature>
<feature type="transmembrane region" description="Helical" evidence="8">
    <location>
        <begin position="282"/>
        <end position="302"/>
    </location>
</feature>
<keyword evidence="11" id="KW-1185">Reference proteome</keyword>
<accession>A0A0H4WWY9</accession>
<dbReference type="RefSeq" id="WP_002639524.1">
    <property type="nucleotide sequence ID" value="NZ_CP012109.1"/>
</dbReference>
<dbReference type="GO" id="GO:0015990">
    <property type="term" value="P:electron transport coupled proton transport"/>
    <property type="evidence" value="ECO:0007669"/>
    <property type="project" value="TreeGrafter"/>
</dbReference>
<dbReference type="PATRIC" id="fig|1297742.4.peg.3070"/>
<dbReference type="PROSITE" id="PS50855">
    <property type="entry name" value="COX1"/>
    <property type="match status" value="1"/>
</dbReference>
<evidence type="ECO:0000256" key="8">
    <source>
        <dbReference type="SAM" id="Phobius"/>
    </source>
</evidence>
<comment type="subcellular location">
    <subcellularLocation>
        <location evidence="1">Membrane</location>
        <topology evidence="1">Multi-pass membrane protein</topology>
    </subcellularLocation>
</comment>
<dbReference type="PRINTS" id="PR01165">
    <property type="entry name" value="CYCOXIDASEI"/>
</dbReference>
<comment type="similarity">
    <text evidence="6">Belongs to the heme-copper respiratory oxidase family.</text>
</comment>
<dbReference type="Gene3D" id="1.20.210.10">
    <property type="entry name" value="Cytochrome c oxidase-like, subunit I domain"/>
    <property type="match status" value="1"/>
</dbReference>
<dbReference type="STRING" id="1297742.A176_003045"/>
<evidence type="ECO:0000256" key="6">
    <source>
        <dbReference type="RuleBase" id="RU000370"/>
    </source>
</evidence>
<evidence type="ECO:0000256" key="7">
    <source>
        <dbReference type="SAM" id="MobiDB-lite"/>
    </source>
</evidence>
<evidence type="ECO:0000256" key="5">
    <source>
        <dbReference type="ARBA" id="ARBA00023136"/>
    </source>
</evidence>
<dbReference type="OrthoDB" id="9803294at2"/>
<feature type="transmembrane region" description="Helical" evidence="8">
    <location>
        <begin position="386"/>
        <end position="411"/>
    </location>
</feature>
<dbReference type="PROSITE" id="PS00077">
    <property type="entry name" value="COX1_CUB"/>
    <property type="match status" value="1"/>
</dbReference>
<feature type="transmembrane region" description="Helical" evidence="8">
    <location>
        <begin position="352"/>
        <end position="374"/>
    </location>
</feature>
<protein>
    <submittedName>
        <fullName evidence="10">Cytochrome c oxidase polypeptide I</fullName>
    </submittedName>
</protein>
<evidence type="ECO:0000313" key="10">
    <source>
        <dbReference type="EMBL" id="AKQ66133.1"/>
    </source>
</evidence>
<dbReference type="InterPro" id="IPR023615">
    <property type="entry name" value="Cyt_c_Oxase_su1_BS"/>
</dbReference>
<feature type="transmembrane region" description="Helical" evidence="8">
    <location>
        <begin position="76"/>
        <end position="104"/>
    </location>
</feature>
<dbReference type="GO" id="GO:0004129">
    <property type="term" value="F:cytochrome-c oxidase activity"/>
    <property type="evidence" value="ECO:0007669"/>
    <property type="project" value="InterPro"/>
</dbReference>
<dbReference type="AlphaFoldDB" id="A0A0H4WWY9"/>
<evidence type="ECO:0000256" key="4">
    <source>
        <dbReference type="ARBA" id="ARBA00022989"/>
    </source>
</evidence>
<name>A0A0H4WWY9_9BACT</name>
<evidence type="ECO:0000313" key="11">
    <source>
        <dbReference type="Proteomes" id="UP000009026"/>
    </source>
</evidence>
<feature type="region of interest" description="Disordered" evidence="7">
    <location>
        <begin position="526"/>
        <end position="545"/>
    </location>
</feature>
<dbReference type="EMBL" id="CP012109">
    <property type="protein sequence ID" value="AKQ66133.1"/>
    <property type="molecule type" value="Genomic_DNA"/>
</dbReference>
<keyword evidence="6" id="KW-0813">Transport</keyword>
<dbReference type="PANTHER" id="PTHR10422">
    <property type="entry name" value="CYTOCHROME C OXIDASE SUBUNIT 1"/>
    <property type="match status" value="1"/>
</dbReference>
<gene>
    <name evidence="10" type="ORF">A176_003045</name>
</gene>
<keyword evidence="5 8" id="KW-0472">Membrane</keyword>
<evidence type="ECO:0000256" key="2">
    <source>
        <dbReference type="ARBA" id="ARBA00022660"/>
    </source>
</evidence>
<feature type="transmembrane region" description="Helical" evidence="8">
    <location>
        <begin position="158"/>
        <end position="180"/>
    </location>
</feature>
<dbReference type="Proteomes" id="UP000009026">
    <property type="component" value="Chromosome"/>
</dbReference>
<keyword evidence="6" id="KW-0249">Electron transport</keyword>
<dbReference type="SUPFAM" id="SSF81442">
    <property type="entry name" value="Cytochrome c oxidase subunit I-like"/>
    <property type="match status" value="1"/>
</dbReference>
<dbReference type="GO" id="GO:0009060">
    <property type="term" value="P:aerobic respiration"/>
    <property type="evidence" value="ECO:0007669"/>
    <property type="project" value="InterPro"/>
</dbReference>
<dbReference type="InterPro" id="IPR000883">
    <property type="entry name" value="Cyt_C_Oxase_1"/>
</dbReference>
<evidence type="ECO:0000256" key="3">
    <source>
        <dbReference type="ARBA" id="ARBA00022692"/>
    </source>
</evidence>
<dbReference type="KEGG" id="mym:A176_003045"/>
<evidence type="ECO:0000256" key="1">
    <source>
        <dbReference type="ARBA" id="ARBA00004141"/>
    </source>
</evidence>
<keyword evidence="4 8" id="KW-1133">Transmembrane helix</keyword>
<keyword evidence="6" id="KW-0408">Iron</keyword>
<organism evidence="10 11">
    <name type="scientific">Pseudomyxococcus hansupus</name>
    <dbReference type="NCBI Taxonomy" id="1297742"/>
    <lineage>
        <taxon>Bacteria</taxon>
        <taxon>Pseudomonadati</taxon>
        <taxon>Myxococcota</taxon>
        <taxon>Myxococcia</taxon>
        <taxon>Myxococcales</taxon>
        <taxon>Cystobacterineae</taxon>
        <taxon>Myxococcaceae</taxon>
        <taxon>Pseudomyxococcus</taxon>
    </lineage>
</organism>